<evidence type="ECO:0000313" key="8">
    <source>
        <dbReference type="Proteomes" id="UP000005496"/>
    </source>
</evidence>
<feature type="transmembrane region" description="Helical" evidence="5">
    <location>
        <begin position="76"/>
        <end position="97"/>
    </location>
</feature>
<proteinExistence type="predicted"/>
<dbReference type="PANTHER" id="PTHR37422:SF13">
    <property type="entry name" value="LIPOPOLYSACCHARIDE BIOSYNTHESIS PROTEIN PA4999-RELATED"/>
    <property type="match status" value="1"/>
</dbReference>
<feature type="transmembrane region" description="Helical" evidence="5">
    <location>
        <begin position="51"/>
        <end position="67"/>
    </location>
</feature>
<feature type="transmembrane region" description="Helical" evidence="5">
    <location>
        <begin position="25"/>
        <end position="45"/>
    </location>
</feature>
<keyword evidence="8" id="KW-1185">Reference proteome</keyword>
<comment type="caution">
    <text evidence="7">The sequence shown here is derived from an EMBL/GenBank/DDBJ whole genome shotgun (WGS) entry which is preliminary data.</text>
</comment>
<feature type="transmembrane region" description="Helical" evidence="5">
    <location>
        <begin position="132"/>
        <end position="150"/>
    </location>
</feature>
<dbReference type="Pfam" id="PF04932">
    <property type="entry name" value="Wzy_C"/>
    <property type="match status" value="1"/>
</dbReference>
<dbReference type="Proteomes" id="UP000005496">
    <property type="component" value="Unassembled WGS sequence"/>
</dbReference>
<protein>
    <recommendedName>
        <fullName evidence="6">O-antigen ligase-related domain-containing protein</fullName>
    </recommendedName>
</protein>
<gene>
    <name evidence="7" type="ORF">Dthio_PD1358</name>
</gene>
<evidence type="ECO:0000256" key="2">
    <source>
        <dbReference type="ARBA" id="ARBA00022692"/>
    </source>
</evidence>
<evidence type="ECO:0000256" key="1">
    <source>
        <dbReference type="ARBA" id="ARBA00004141"/>
    </source>
</evidence>
<evidence type="ECO:0000256" key="4">
    <source>
        <dbReference type="ARBA" id="ARBA00023136"/>
    </source>
</evidence>
<dbReference type="PANTHER" id="PTHR37422">
    <property type="entry name" value="TEICHURONIC ACID BIOSYNTHESIS PROTEIN TUAE"/>
    <property type="match status" value="1"/>
</dbReference>
<feature type="transmembrane region" description="Helical" evidence="5">
    <location>
        <begin position="269"/>
        <end position="287"/>
    </location>
</feature>
<dbReference type="InterPro" id="IPR007016">
    <property type="entry name" value="O-antigen_ligase-rel_domated"/>
</dbReference>
<sequence length="450" mass="51317">MAKLLHFFLISTFPQSSRVKRTDNLYLEVLGLGGLFLFLATLNLSTDLNRYGEFMLIAAFVLSWKYWGKILVKQPLFWLMIAFALSLVISTLIGMHLFPEVRHYAEARTMARFCLFVPIAWWIGTNPASIRNAFFVVCLFFTLSSMIWILDWNTLNYFLEGNRPERGMLGPESSRLAGESILRYASWTGMLLVGASVLGKDLLPDTLRSGKIKLLGYLVFSIIIVTLMLGTYVVQARGVWIAVLISLSIGLICRYCIFQSEPKTTFNNLSIPALICLMLVAMIALNFNKIQDRFLRDQANITNLLTGQIEEVQTRSVGYRVQMYLWTLEAEHSFFGKGARAIQAINDSDKLSQKYNWEVGKTHLHSDYLAILYRLGIIGMLIATSIFCITTIQIHYKYKKRMISPSFYVFFITATIYILIAATTNINIRNHAFYAIPYATFLSIILMSNE</sequence>
<feature type="transmembrane region" description="Helical" evidence="5">
    <location>
        <begin position="432"/>
        <end position="449"/>
    </location>
</feature>
<feature type="transmembrane region" description="Helical" evidence="5">
    <location>
        <begin position="215"/>
        <end position="233"/>
    </location>
</feature>
<feature type="transmembrane region" description="Helical" evidence="5">
    <location>
        <begin position="184"/>
        <end position="203"/>
    </location>
</feature>
<organism evidence="7 8">
    <name type="scientific">Desulfonatronospira thiodismutans ASO3-1</name>
    <dbReference type="NCBI Taxonomy" id="555779"/>
    <lineage>
        <taxon>Bacteria</taxon>
        <taxon>Pseudomonadati</taxon>
        <taxon>Thermodesulfobacteriota</taxon>
        <taxon>Desulfovibrionia</taxon>
        <taxon>Desulfovibrionales</taxon>
        <taxon>Desulfonatronovibrionaceae</taxon>
        <taxon>Desulfonatronospira</taxon>
    </lineage>
</organism>
<evidence type="ECO:0000256" key="3">
    <source>
        <dbReference type="ARBA" id="ARBA00022989"/>
    </source>
</evidence>
<feature type="transmembrane region" description="Helical" evidence="5">
    <location>
        <begin position="371"/>
        <end position="394"/>
    </location>
</feature>
<evidence type="ECO:0000256" key="5">
    <source>
        <dbReference type="SAM" id="Phobius"/>
    </source>
</evidence>
<feature type="transmembrane region" description="Helical" evidence="5">
    <location>
        <begin position="406"/>
        <end position="426"/>
    </location>
</feature>
<dbReference type="GO" id="GO:0016020">
    <property type="term" value="C:membrane"/>
    <property type="evidence" value="ECO:0007669"/>
    <property type="project" value="UniProtKB-SubCell"/>
</dbReference>
<feature type="transmembrane region" description="Helical" evidence="5">
    <location>
        <begin position="239"/>
        <end position="257"/>
    </location>
</feature>
<comment type="subcellular location">
    <subcellularLocation>
        <location evidence="1">Membrane</location>
        <topology evidence="1">Multi-pass membrane protein</topology>
    </subcellularLocation>
</comment>
<evidence type="ECO:0000259" key="6">
    <source>
        <dbReference type="Pfam" id="PF04932"/>
    </source>
</evidence>
<dbReference type="InterPro" id="IPR051533">
    <property type="entry name" value="WaaL-like"/>
</dbReference>
<dbReference type="eggNOG" id="COG3307">
    <property type="taxonomic scope" value="Bacteria"/>
</dbReference>
<keyword evidence="2 5" id="KW-0812">Transmembrane</keyword>
<name>D6STK3_9BACT</name>
<keyword evidence="4 5" id="KW-0472">Membrane</keyword>
<feature type="domain" description="O-antigen ligase-related" evidence="6">
    <location>
        <begin position="223"/>
        <end position="382"/>
    </location>
</feature>
<keyword evidence="3 5" id="KW-1133">Transmembrane helix</keyword>
<dbReference type="AlphaFoldDB" id="D6STK3"/>
<evidence type="ECO:0000313" key="7">
    <source>
        <dbReference type="EMBL" id="EFI34019.1"/>
    </source>
</evidence>
<accession>D6STK3</accession>
<reference evidence="7" key="1">
    <citation type="submission" date="2010-05" db="EMBL/GenBank/DDBJ databases">
        <title>The draft genome of Desulfonatronospira thiodismutans ASO3-1.</title>
        <authorList>
            <consortium name="US DOE Joint Genome Institute (JGI-PGF)"/>
            <person name="Lucas S."/>
            <person name="Copeland A."/>
            <person name="Lapidus A."/>
            <person name="Cheng J.-F."/>
            <person name="Bruce D."/>
            <person name="Goodwin L."/>
            <person name="Pitluck S."/>
            <person name="Chertkov O."/>
            <person name="Brettin T."/>
            <person name="Detter J.C."/>
            <person name="Han C."/>
            <person name="Land M.L."/>
            <person name="Hauser L."/>
            <person name="Kyrpides N."/>
            <person name="Mikhailova N."/>
            <person name="Muyzer G."/>
            <person name="Woyke T."/>
        </authorList>
    </citation>
    <scope>NUCLEOTIDE SEQUENCE [LARGE SCALE GENOMIC DNA]</scope>
    <source>
        <strain evidence="7">ASO3-1</strain>
    </source>
</reference>
<dbReference type="EMBL" id="ACJN02000003">
    <property type="protein sequence ID" value="EFI34019.1"/>
    <property type="molecule type" value="Genomic_DNA"/>
</dbReference>
<feature type="transmembrane region" description="Helical" evidence="5">
    <location>
        <begin position="109"/>
        <end position="125"/>
    </location>
</feature>